<sequence>MSTRAKTLDVDAIDLKLATVCSVIDLVFTLDSTGDLDSLDRHSLCNALGMSMTLIGEARELLQAPFSGESA</sequence>
<organism evidence="1 2">
    <name type="scientific">Thauera mechernichensis</name>
    <dbReference type="NCBI Taxonomy" id="82788"/>
    <lineage>
        <taxon>Bacteria</taxon>
        <taxon>Pseudomonadati</taxon>
        <taxon>Pseudomonadota</taxon>
        <taxon>Betaproteobacteria</taxon>
        <taxon>Rhodocyclales</taxon>
        <taxon>Zoogloeaceae</taxon>
        <taxon>Thauera</taxon>
    </lineage>
</organism>
<dbReference type="RefSeq" id="WP_277834317.1">
    <property type="nucleotide sequence ID" value="NZ_JARQZE010000012.1"/>
</dbReference>
<dbReference type="Proteomes" id="UP001597158">
    <property type="component" value="Unassembled WGS sequence"/>
</dbReference>
<name>A0ABW3WHB8_9RHOO</name>
<protein>
    <recommendedName>
        <fullName evidence="3">Carrier domain-containing protein</fullName>
    </recommendedName>
</protein>
<reference evidence="2" key="1">
    <citation type="journal article" date="2019" name="Int. J. Syst. Evol. Microbiol.">
        <title>The Global Catalogue of Microorganisms (GCM) 10K type strain sequencing project: providing services to taxonomists for standard genome sequencing and annotation.</title>
        <authorList>
            <consortium name="The Broad Institute Genomics Platform"/>
            <consortium name="The Broad Institute Genome Sequencing Center for Infectious Disease"/>
            <person name="Wu L."/>
            <person name="Ma J."/>
        </authorList>
    </citation>
    <scope>NUCLEOTIDE SEQUENCE [LARGE SCALE GENOMIC DNA]</scope>
    <source>
        <strain evidence="2">CCUG 48884</strain>
    </source>
</reference>
<comment type="caution">
    <text evidence="1">The sequence shown here is derived from an EMBL/GenBank/DDBJ whole genome shotgun (WGS) entry which is preliminary data.</text>
</comment>
<dbReference type="EMBL" id="JBHTMC010000032">
    <property type="protein sequence ID" value="MFD1265268.1"/>
    <property type="molecule type" value="Genomic_DNA"/>
</dbReference>
<gene>
    <name evidence="1" type="ORF">ACFQ4M_16980</name>
</gene>
<evidence type="ECO:0000313" key="1">
    <source>
        <dbReference type="EMBL" id="MFD1265268.1"/>
    </source>
</evidence>
<accession>A0ABW3WHB8</accession>
<evidence type="ECO:0000313" key="2">
    <source>
        <dbReference type="Proteomes" id="UP001597158"/>
    </source>
</evidence>
<evidence type="ECO:0008006" key="3">
    <source>
        <dbReference type="Google" id="ProtNLM"/>
    </source>
</evidence>
<keyword evidence="2" id="KW-1185">Reference proteome</keyword>
<proteinExistence type="predicted"/>